<dbReference type="InterPro" id="IPR005829">
    <property type="entry name" value="Sugar_transporter_CS"/>
</dbReference>
<evidence type="ECO:0000256" key="1">
    <source>
        <dbReference type="ARBA" id="ARBA00004141"/>
    </source>
</evidence>
<evidence type="ECO:0000256" key="4">
    <source>
        <dbReference type="ARBA" id="ARBA00022989"/>
    </source>
</evidence>
<proteinExistence type="inferred from homology"/>
<evidence type="ECO:0000256" key="2">
    <source>
        <dbReference type="ARBA" id="ARBA00010992"/>
    </source>
</evidence>
<accession>A0A0G4PPN8</accession>
<protein>
    <submittedName>
        <fullName evidence="8">Major facilitator superfamily, general substrate transporter</fullName>
    </submittedName>
</protein>
<comment type="subcellular location">
    <subcellularLocation>
        <location evidence="1">Membrane</location>
        <topology evidence="1">Multi-pass membrane protein</topology>
    </subcellularLocation>
</comment>
<dbReference type="EMBL" id="HG793158">
    <property type="protein sequence ID" value="CRL28126.1"/>
    <property type="molecule type" value="Genomic_DNA"/>
</dbReference>
<feature type="transmembrane region" description="Helical" evidence="6">
    <location>
        <begin position="115"/>
        <end position="138"/>
    </location>
</feature>
<feature type="transmembrane region" description="Helical" evidence="6">
    <location>
        <begin position="92"/>
        <end position="109"/>
    </location>
</feature>
<evidence type="ECO:0000313" key="8">
    <source>
        <dbReference type="EMBL" id="CRL28126.1"/>
    </source>
</evidence>
<dbReference type="SUPFAM" id="SSF103473">
    <property type="entry name" value="MFS general substrate transporter"/>
    <property type="match status" value="1"/>
</dbReference>
<evidence type="ECO:0000256" key="3">
    <source>
        <dbReference type="ARBA" id="ARBA00022692"/>
    </source>
</evidence>
<keyword evidence="3 6" id="KW-0812">Transmembrane</keyword>
<dbReference type="InterPro" id="IPR020846">
    <property type="entry name" value="MFS_dom"/>
</dbReference>
<comment type="similarity">
    <text evidence="2">Belongs to the major facilitator superfamily. Sugar transporter (TC 2.A.1.1) family.</text>
</comment>
<dbReference type="PROSITE" id="PS00216">
    <property type="entry name" value="SUGAR_TRANSPORT_1"/>
    <property type="match status" value="1"/>
</dbReference>
<feature type="domain" description="Major facilitator superfamily (MFS) profile" evidence="7">
    <location>
        <begin position="24"/>
        <end position="437"/>
    </location>
</feature>
<feature type="transmembrane region" description="Helical" evidence="6">
    <location>
        <begin position="272"/>
        <end position="291"/>
    </location>
</feature>
<dbReference type="InterPro" id="IPR005828">
    <property type="entry name" value="MFS_sugar_transport-like"/>
</dbReference>
<dbReference type="InterPro" id="IPR036259">
    <property type="entry name" value="MFS_trans_sf"/>
</dbReference>
<organism evidence="8 9">
    <name type="scientific">Penicillium camemberti (strain FM 013)</name>
    <dbReference type="NCBI Taxonomy" id="1429867"/>
    <lineage>
        <taxon>Eukaryota</taxon>
        <taxon>Fungi</taxon>
        <taxon>Dikarya</taxon>
        <taxon>Ascomycota</taxon>
        <taxon>Pezizomycotina</taxon>
        <taxon>Eurotiomycetes</taxon>
        <taxon>Eurotiomycetidae</taxon>
        <taxon>Eurotiales</taxon>
        <taxon>Aspergillaceae</taxon>
        <taxon>Penicillium</taxon>
    </lineage>
</organism>
<feature type="transmembrane region" description="Helical" evidence="6">
    <location>
        <begin position="20"/>
        <end position="37"/>
    </location>
</feature>
<name>A0A0G4PPN8_PENC3</name>
<evidence type="ECO:0000313" key="9">
    <source>
        <dbReference type="Proteomes" id="UP000053732"/>
    </source>
</evidence>
<dbReference type="GO" id="GO:0016020">
    <property type="term" value="C:membrane"/>
    <property type="evidence" value="ECO:0007669"/>
    <property type="project" value="UniProtKB-SubCell"/>
</dbReference>
<keyword evidence="9" id="KW-1185">Reference proteome</keyword>
<gene>
    <name evidence="8" type="ORF">PCAMFM013_S025g000184</name>
</gene>
<evidence type="ECO:0000256" key="6">
    <source>
        <dbReference type="SAM" id="Phobius"/>
    </source>
</evidence>
<dbReference type="AlphaFoldDB" id="A0A0G4PPN8"/>
<dbReference type="Gene3D" id="3.30.160.60">
    <property type="entry name" value="Classic Zinc Finger"/>
    <property type="match status" value="1"/>
</dbReference>
<dbReference type="Pfam" id="PF00083">
    <property type="entry name" value="Sugar_tr"/>
    <property type="match status" value="1"/>
</dbReference>
<sequence length="787" mass="88678">MAQLERKHLSRLVPVGHRVLMPLLLAVTIVNSATLGYDSSVMNGLLILPSYSEYFHLTSAAEGLNNAAMWMGGIFGAFLMQSIPDYLGRRRAILIASIVTIIGIILQGASQNIGMFVIARIVVGIGSAISNGAAPTWLGELLPPRRRARILGLFFSCYYVGSLASSLVNYGSQNINSTWAWRLPSLLQVVPSLLAIIIVPFVPESPRWLITHQRSDEVLDILIIMQGKNNTDVQKGSQQLREIRDTLVREAEEYLRNPRREIISTRGNRRRLAILCTFDPMINIFYLTKILSQAGITDSVTQTQVQVIINCWSFVVAIVGSFMLDILGRRIHVFIGVSGMVATLLLIGGLIKRYGSSTITSGIYLPLSSSFKASTHSPLPQWQAYTQRKYQNTSSVRLVSLSSECWVPGLGWKFYFTNAARDFVFLFIAYFTFVETRRLKCEEINVRFEEAEILSGVVDNSSSGSGGRYTKEGCVVDVVFPTRLEYKSVPSLVGCGLESNSRGDRVNEFYYYYYYYYYYCTQKPMEKARIEVESTSLLIHWYEVFEGFFRTHNIQAHKLYNWDEIGFQLGVGQKERVVSSRKKETIATGGIGQNSTGIECVSADDGETGIQWLLDFHRTPKERVAKGRPRVLLMDNHGPHAPLLAAEEVSKPHVCWVPGCHRVFSRRDNLKAYCTKTHTRRGGRNRYVATLDETSPDYDLDFRGELSFDGYPLKFLGLLSLGPEANIYKIRRESSFILAPILALSADNEDVRLDFPNIADHKTQEAQRLLSVKYCFHGNYKDQSGFK</sequence>
<feature type="transmembrane region" description="Helical" evidence="6">
    <location>
        <begin position="57"/>
        <end position="80"/>
    </location>
</feature>
<feature type="transmembrane region" description="Helical" evidence="6">
    <location>
        <begin position="150"/>
        <end position="171"/>
    </location>
</feature>
<keyword evidence="5 6" id="KW-0472">Membrane</keyword>
<feature type="transmembrane region" description="Helical" evidence="6">
    <location>
        <begin position="331"/>
        <end position="351"/>
    </location>
</feature>
<keyword evidence="4 6" id="KW-1133">Transmembrane helix</keyword>
<dbReference type="PANTHER" id="PTHR48022">
    <property type="entry name" value="PLASTIDIC GLUCOSE TRANSPORTER 4"/>
    <property type="match status" value="1"/>
</dbReference>
<evidence type="ECO:0000256" key="5">
    <source>
        <dbReference type="ARBA" id="ARBA00023136"/>
    </source>
</evidence>
<feature type="transmembrane region" description="Helical" evidence="6">
    <location>
        <begin position="303"/>
        <end position="324"/>
    </location>
</feature>
<evidence type="ECO:0000259" key="7">
    <source>
        <dbReference type="PROSITE" id="PS50850"/>
    </source>
</evidence>
<dbReference type="InterPro" id="IPR050360">
    <property type="entry name" value="MFS_Sugar_Transporters"/>
</dbReference>
<feature type="transmembrane region" description="Helical" evidence="6">
    <location>
        <begin position="183"/>
        <end position="202"/>
    </location>
</feature>
<dbReference type="Proteomes" id="UP000053732">
    <property type="component" value="Unassembled WGS sequence"/>
</dbReference>
<dbReference type="GO" id="GO:0005351">
    <property type="term" value="F:carbohydrate:proton symporter activity"/>
    <property type="evidence" value="ECO:0007669"/>
    <property type="project" value="TreeGrafter"/>
</dbReference>
<dbReference type="Gene3D" id="1.20.1250.20">
    <property type="entry name" value="MFS general substrate transporter like domains"/>
    <property type="match status" value="1"/>
</dbReference>
<dbReference type="PROSITE" id="PS50850">
    <property type="entry name" value="MFS"/>
    <property type="match status" value="1"/>
</dbReference>
<reference evidence="8 9" key="1">
    <citation type="journal article" date="2014" name="Nat. Commun.">
        <title>Multiple recent horizontal transfers of a large genomic region in cheese making fungi.</title>
        <authorList>
            <person name="Cheeseman K."/>
            <person name="Ropars J."/>
            <person name="Renault P."/>
            <person name="Dupont J."/>
            <person name="Gouzy J."/>
            <person name="Branca A."/>
            <person name="Abraham A.L."/>
            <person name="Ceppi M."/>
            <person name="Conseiller E."/>
            <person name="Debuchy R."/>
            <person name="Malagnac F."/>
            <person name="Goarin A."/>
            <person name="Silar P."/>
            <person name="Lacoste S."/>
            <person name="Sallet E."/>
            <person name="Bensimon A."/>
            <person name="Giraud T."/>
            <person name="Brygoo Y."/>
        </authorList>
    </citation>
    <scope>NUCLEOTIDE SEQUENCE [LARGE SCALE GENOMIC DNA]</scope>
    <source>
        <strain evidence="9">FM 013</strain>
    </source>
</reference>
<dbReference type="PANTHER" id="PTHR48022:SF31">
    <property type="entry name" value="HEXOSE TRANSPORTER"/>
    <property type="match status" value="1"/>
</dbReference>